<protein>
    <submittedName>
        <fullName evidence="2">Plasmid stabilization protein</fullName>
    </submittedName>
</protein>
<dbReference type="EMBL" id="LLZH01000001">
    <property type="protein sequence ID" value="KUL42537.1"/>
    <property type="molecule type" value="Genomic_DNA"/>
</dbReference>
<evidence type="ECO:0000313" key="2">
    <source>
        <dbReference type="EMBL" id="KUL42537.1"/>
    </source>
</evidence>
<accession>A0A0X3VDQ4</accession>
<dbReference type="InterPro" id="IPR010985">
    <property type="entry name" value="Ribbon_hlx_hlx"/>
</dbReference>
<evidence type="ECO:0000259" key="1">
    <source>
        <dbReference type="Pfam" id="PF22513"/>
    </source>
</evidence>
<comment type="caution">
    <text evidence="2">The sequence shown here is derived from an EMBL/GenBank/DDBJ whole genome shotgun (WGS) entry which is preliminary data.</text>
</comment>
<keyword evidence="3" id="KW-1185">Reference proteome</keyword>
<organism evidence="2 3">
    <name type="scientific">Actinoplanes awajinensis subsp. mycoplanecinus</name>
    <dbReference type="NCBI Taxonomy" id="135947"/>
    <lineage>
        <taxon>Bacteria</taxon>
        <taxon>Bacillati</taxon>
        <taxon>Actinomycetota</taxon>
        <taxon>Actinomycetes</taxon>
        <taxon>Micromonosporales</taxon>
        <taxon>Micromonosporaceae</taxon>
        <taxon>Actinoplanes</taxon>
    </lineage>
</organism>
<dbReference type="Pfam" id="PF22513">
    <property type="entry name" value="FitA-like_RHH"/>
    <property type="match status" value="1"/>
</dbReference>
<dbReference type="OrthoDB" id="2389872at2"/>
<gene>
    <name evidence="2" type="ORF">ADL15_00630</name>
</gene>
<dbReference type="InterPro" id="IPR013321">
    <property type="entry name" value="Arc_rbn_hlx_hlx"/>
</dbReference>
<dbReference type="InterPro" id="IPR053853">
    <property type="entry name" value="FitA-like_RHH"/>
</dbReference>
<name>A0A0X3VDQ4_9ACTN</name>
<dbReference type="AlphaFoldDB" id="A0A0X3VDQ4"/>
<proteinExistence type="predicted"/>
<evidence type="ECO:0000313" key="3">
    <source>
        <dbReference type="Proteomes" id="UP000053244"/>
    </source>
</evidence>
<dbReference type="GO" id="GO:0006355">
    <property type="term" value="P:regulation of DNA-templated transcription"/>
    <property type="evidence" value="ECO:0007669"/>
    <property type="project" value="InterPro"/>
</dbReference>
<dbReference type="Gene3D" id="1.10.1220.10">
    <property type="entry name" value="Met repressor-like"/>
    <property type="match status" value="1"/>
</dbReference>
<reference evidence="2 3" key="1">
    <citation type="submission" date="2015-10" db="EMBL/GenBank/DDBJ databases">
        <authorList>
            <person name="Gilbert D.G."/>
        </authorList>
    </citation>
    <scope>NUCLEOTIDE SEQUENCE [LARGE SCALE GENOMIC DNA]</scope>
    <source>
        <strain evidence="2 3">NRRL B-16712</strain>
    </source>
</reference>
<dbReference type="SUPFAM" id="SSF47598">
    <property type="entry name" value="Ribbon-helix-helix"/>
    <property type="match status" value="1"/>
</dbReference>
<dbReference type="Proteomes" id="UP000053244">
    <property type="component" value="Unassembled WGS sequence"/>
</dbReference>
<sequence length="81" mass="8747">MAELSIRDLDDTVEEALRSRAARNGRSVEAEIRAILTTAATEDTTGTDLFGTLTERFSQLGGVDLDLPGRTTSPRAARLPE</sequence>
<feature type="domain" description="Antitoxin FitA-like ribbon-helix-helix" evidence="1">
    <location>
        <begin position="2"/>
        <end position="40"/>
    </location>
</feature>